<dbReference type="Proteomes" id="UP000800094">
    <property type="component" value="Unassembled WGS sequence"/>
</dbReference>
<gene>
    <name evidence="8" type="ORF">BU26DRAFT_557619</name>
</gene>
<feature type="transmembrane region" description="Helical" evidence="6">
    <location>
        <begin position="42"/>
        <end position="64"/>
    </location>
</feature>
<sequence length="320" mass="35831">MLRDLQASIIVVCTLSIVIATKAILCRYWGRRLTRRPWHADDWLMVVAYLITLLFLISAIYGVFRQQYGKHDWNISANERIASENHPGNRFVLNGFGILSMVFCNLSITQYYTTLFPHYRMRIACRVLQALTVCYGIITLALHQIPCVRHRFGKPKAIHEPCTINFASLAVYSSVSGMCLDLANVLLPMPIFWRLHVDFCKKVRLTLLFGFGFLIVGLTATRVYFFATTESSDKTYQAGRIILVNGPEPALGILAGCLPVMAPCFRLASEKIRWSLESSKNSNEEENIVGDPASVVGAAEGNPSTPGKRFGLGNEMRCTV</sequence>
<feature type="transmembrane region" description="Helical" evidence="6">
    <location>
        <begin position="91"/>
        <end position="112"/>
    </location>
</feature>
<organism evidence="8 9">
    <name type="scientific">Trematosphaeria pertusa</name>
    <dbReference type="NCBI Taxonomy" id="390896"/>
    <lineage>
        <taxon>Eukaryota</taxon>
        <taxon>Fungi</taxon>
        <taxon>Dikarya</taxon>
        <taxon>Ascomycota</taxon>
        <taxon>Pezizomycotina</taxon>
        <taxon>Dothideomycetes</taxon>
        <taxon>Pleosporomycetidae</taxon>
        <taxon>Pleosporales</taxon>
        <taxon>Massarineae</taxon>
        <taxon>Trematosphaeriaceae</taxon>
        <taxon>Trematosphaeria</taxon>
    </lineage>
</organism>
<feature type="transmembrane region" description="Helical" evidence="6">
    <location>
        <begin position="205"/>
        <end position="227"/>
    </location>
</feature>
<feature type="transmembrane region" description="Helical" evidence="6">
    <location>
        <begin position="124"/>
        <end position="146"/>
    </location>
</feature>
<dbReference type="GeneID" id="54585808"/>
<dbReference type="EMBL" id="ML987189">
    <property type="protein sequence ID" value="KAF2256144.1"/>
    <property type="molecule type" value="Genomic_DNA"/>
</dbReference>
<comment type="subcellular location">
    <subcellularLocation>
        <location evidence="1">Membrane</location>
        <topology evidence="1">Multi-pass membrane protein</topology>
    </subcellularLocation>
</comment>
<evidence type="ECO:0000256" key="1">
    <source>
        <dbReference type="ARBA" id="ARBA00004141"/>
    </source>
</evidence>
<dbReference type="AlphaFoldDB" id="A0A6A6J099"/>
<evidence type="ECO:0000256" key="4">
    <source>
        <dbReference type="ARBA" id="ARBA00023136"/>
    </source>
</evidence>
<comment type="similarity">
    <text evidence="5">Belongs to the SAT4 family.</text>
</comment>
<evidence type="ECO:0000313" key="8">
    <source>
        <dbReference type="EMBL" id="KAF2256144.1"/>
    </source>
</evidence>
<keyword evidence="3 6" id="KW-1133">Transmembrane helix</keyword>
<dbReference type="RefSeq" id="XP_033691148.1">
    <property type="nucleotide sequence ID" value="XM_033832478.1"/>
</dbReference>
<dbReference type="PANTHER" id="PTHR33048:SF47">
    <property type="entry name" value="INTEGRAL MEMBRANE PROTEIN-RELATED"/>
    <property type="match status" value="1"/>
</dbReference>
<keyword evidence="4 6" id="KW-0472">Membrane</keyword>
<evidence type="ECO:0000256" key="3">
    <source>
        <dbReference type="ARBA" id="ARBA00022989"/>
    </source>
</evidence>
<evidence type="ECO:0000256" key="6">
    <source>
        <dbReference type="SAM" id="Phobius"/>
    </source>
</evidence>
<dbReference type="PANTHER" id="PTHR33048">
    <property type="entry name" value="PTH11-LIKE INTEGRAL MEMBRANE PROTEIN (AFU_ORTHOLOGUE AFUA_5G11245)"/>
    <property type="match status" value="1"/>
</dbReference>
<evidence type="ECO:0000256" key="5">
    <source>
        <dbReference type="ARBA" id="ARBA00038359"/>
    </source>
</evidence>
<evidence type="ECO:0000256" key="2">
    <source>
        <dbReference type="ARBA" id="ARBA00022692"/>
    </source>
</evidence>
<reference evidence="8" key="1">
    <citation type="journal article" date="2020" name="Stud. Mycol.">
        <title>101 Dothideomycetes genomes: a test case for predicting lifestyles and emergence of pathogens.</title>
        <authorList>
            <person name="Haridas S."/>
            <person name="Albert R."/>
            <person name="Binder M."/>
            <person name="Bloem J."/>
            <person name="Labutti K."/>
            <person name="Salamov A."/>
            <person name="Andreopoulos B."/>
            <person name="Baker S."/>
            <person name="Barry K."/>
            <person name="Bills G."/>
            <person name="Bluhm B."/>
            <person name="Cannon C."/>
            <person name="Castanera R."/>
            <person name="Culley D."/>
            <person name="Daum C."/>
            <person name="Ezra D."/>
            <person name="Gonzalez J."/>
            <person name="Henrissat B."/>
            <person name="Kuo A."/>
            <person name="Liang C."/>
            <person name="Lipzen A."/>
            <person name="Lutzoni F."/>
            <person name="Magnuson J."/>
            <person name="Mondo S."/>
            <person name="Nolan M."/>
            <person name="Ohm R."/>
            <person name="Pangilinan J."/>
            <person name="Park H.-J."/>
            <person name="Ramirez L."/>
            <person name="Alfaro M."/>
            <person name="Sun H."/>
            <person name="Tritt A."/>
            <person name="Yoshinaga Y."/>
            <person name="Zwiers L.-H."/>
            <person name="Turgeon B."/>
            <person name="Goodwin S."/>
            <person name="Spatafora J."/>
            <person name="Crous P."/>
            <person name="Grigoriev I."/>
        </authorList>
    </citation>
    <scope>NUCLEOTIDE SEQUENCE</scope>
    <source>
        <strain evidence="8">CBS 122368</strain>
    </source>
</reference>
<dbReference type="Pfam" id="PF20684">
    <property type="entry name" value="Fung_rhodopsin"/>
    <property type="match status" value="1"/>
</dbReference>
<evidence type="ECO:0000313" key="9">
    <source>
        <dbReference type="Proteomes" id="UP000800094"/>
    </source>
</evidence>
<evidence type="ECO:0000259" key="7">
    <source>
        <dbReference type="Pfam" id="PF20684"/>
    </source>
</evidence>
<accession>A0A6A6J099</accession>
<feature type="transmembrane region" description="Helical" evidence="6">
    <location>
        <begin position="166"/>
        <end position="193"/>
    </location>
</feature>
<feature type="domain" description="Rhodopsin" evidence="7">
    <location>
        <begin position="27"/>
        <end position="266"/>
    </location>
</feature>
<dbReference type="GO" id="GO:0016020">
    <property type="term" value="C:membrane"/>
    <property type="evidence" value="ECO:0007669"/>
    <property type="project" value="UniProtKB-SubCell"/>
</dbReference>
<dbReference type="OrthoDB" id="10017208at2759"/>
<feature type="transmembrane region" description="Helical" evidence="6">
    <location>
        <begin position="6"/>
        <end position="30"/>
    </location>
</feature>
<keyword evidence="2 6" id="KW-0812">Transmembrane</keyword>
<name>A0A6A6J099_9PLEO</name>
<keyword evidence="9" id="KW-1185">Reference proteome</keyword>
<dbReference type="InterPro" id="IPR049326">
    <property type="entry name" value="Rhodopsin_dom_fungi"/>
</dbReference>
<proteinExistence type="inferred from homology"/>
<dbReference type="InterPro" id="IPR052337">
    <property type="entry name" value="SAT4-like"/>
</dbReference>
<protein>
    <recommendedName>
        <fullName evidence="7">Rhodopsin domain-containing protein</fullName>
    </recommendedName>
</protein>